<dbReference type="RefSeq" id="WP_166322378.1">
    <property type="nucleotide sequence ID" value="NZ_CP049934.1"/>
</dbReference>
<proteinExistence type="predicted"/>
<organism evidence="1 2">
    <name type="scientific">Leucobacter insecticola</name>
    <dbReference type="NCBI Taxonomy" id="2714934"/>
    <lineage>
        <taxon>Bacteria</taxon>
        <taxon>Bacillati</taxon>
        <taxon>Actinomycetota</taxon>
        <taxon>Actinomycetes</taxon>
        <taxon>Micrococcales</taxon>
        <taxon>Microbacteriaceae</taxon>
        <taxon>Leucobacter</taxon>
    </lineage>
</organism>
<protein>
    <submittedName>
        <fullName evidence="1">Uncharacterized protein</fullName>
    </submittedName>
</protein>
<name>A0A6G8FHR3_9MICO</name>
<dbReference type="Proteomes" id="UP000501387">
    <property type="component" value="Chromosome"/>
</dbReference>
<accession>A0A6G8FHR3</accession>
<keyword evidence="2" id="KW-1185">Reference proteome</keyword>
<sequence>MILTTERLLKLRADAHLERQTIMEHRVRDGEDPAIAYAETPEVDDFVVLAIRDEMLEDRGQLAEFALARLAALAGGPEAAEHQRATDRVEFELMRDIAAAVPELTVAVWRVSDRLDVG</sequence>
<dbReference type="AlphaFoldDB" id="A0A6G8FHR3"/>
<evidence type="ECO:0000313" key="2">
    <source>
        <dbReference type="Proteomes" id="UP000501387"/>
    </source>
</evidence>
<dbReference type="KEGG" id="lins:G7067_04785"/>
<evidence type="ECO:0000313" key="1">
    <source>
        <dbReference type="EMBL" id="QIM15891.1"/>
    </source>
</evidence>
<gene>
    <name evidence="1" type="ORF">G7067_04785</name>
</gene>
<dbReference type="EMBL" id="CP049934">
    <property type="protein sequence ID" value="QIM15891.1"/>
    <property type="molecule type" value="Genomic_DNA"/>
</dbReference>
<reference evidence="1 2" key="1">
    <citation type="submission" date="2020-03" db="EMBL/GenBank/DDBJ databases">
        <title>Leucobacter sp. nov., isolated from beetles.</title>
        <authorList>
            <person name="Hyun D.-W."/>
            <person name="Bae J.-W."/>
        </authorList>
    </citation>
    <scope>NUCLEOTIDE SEQUENCE [LARGE SCALE GENOMIC DNA]</scope>
    <source>
        <strain evidence="1 2">HDW9B</strain>
    </source>
</reference>